<dbReference type="Gene3D" id="2.20.25.90">
    <property type="entry name" value="ADC-like domains"/>
    <property type="match status" value="1"/>
</dbReference>
<name>A0ABW1MFE5_9ACTN</name>
<dbReference type="PANTHER" id="PTHR43105">
    <property type="entry name" value="RESPIRATORY NITRATE REDUCTASE"/>
    <property type="match status" value="1"/>
</dbReference>
<sequence>MNADVTTGTVDTHCPYCSLQCGMSLRPEQGRVQVVERPAFPVNRGALCGKGRTAAEVLDQRVRLTEPLVRDRGTLRPATWDEALDRVAAGLDSARSVYGDDAVGVFGGGGLTNEKAYALGKFARVALGTSQIDYNGRFCMSSAAAAHGRAFGLDRGMPFPLADVARTGCVILVGSNLAETMPPALRYLTELRENGGKLIVVDPRRTKTAEAADLHLAPRPGTDLALALGLLHLVVAQGRTDEAFIAERTTGWPEARAAAMAHWPELVERITGVPVPELREAVAMFCDADSSMVLTARGPEQQAKGTDTVGAWINLCLATGRAGRELSGYGCLTGQGNGQGGREHGQKADQLPGYRKLDDPAAREHVAAVWGVSPDSLPGPGRSAYELLDALGTDVRALLLMGSNPVVSAPRAAHVEERIRSLDFLAVADVVLSETAALADVVLPVTQWAEETGTTTNLEGRVLLRRRAVDPPPGVRTDLAVLNGLAARLGHEKGFPADPEEVFEELRRASEGGAADYSGISYRRIASEDGVFWPCPDETHPGTPRLFLDRFATPDGRARFVPVSHRASAEEADAEYPVLLTTGRVLSQYQSGAQTRRVAELNAAAPGPFVQIHPLLAERYGIGEGDRVAVESRRGRAVAPARLTGTIRSDTVFMPFHWPGEGRANTLTNPALDPTSRMPEFKVCAVRLSRVAEAAEVAD</sequence>
<dbReference type="Gene3D" id="2.40.40.20">
    <property type="match status" value="1"/>
</dbReference>
<dbReference type="Pfam" id="PF00384">
    <property type="entry name" value="Molybdopterin"/>
    <property type="match status" value="1"/>
</dbReference>
<dbReference type="PANTHER" id="PTHR43105:SF10">
    <property type="entry name" value="NADH-QUINONE OXIDOREDUCTASE SUBUNIT G"/>
    <property type="match status" value="1"/>
</dbReference>
<dbReference type="PROSITE" id="PS00932">
    <property type="entry name" value="MOLYBDOPTERIN_PROK_3"/>
    <property type="match status" value="1"/>
</dbReference>
<dbReference type="SUPFAM" id="SSF53706">
    <property type="entry name" value="Formate dehydrogenase/DMSO reductase, domains 1-3"/>
    <property type="match status" value="1"/>
</dbReference>
<reference evidence="7" key="1">
    <citation type="journal article" date="2019" name="Int. J. Syst. Evol. Microbiol.">
        <title>The Global Catalogue of Microorganisms (GCM) 10K type strain sequencing project: providing services to taxonomists for standard genome sequencing and annotation.</title>
        <authorList>
            <consortium name="The Broad Institute Genomics Platform"/>
            <consortium name="The Broad Institute Genome Sequencing Center for Infectious Disease"/>
            <person name="Wu L."/>
            <person name="Ma J."/>
        </authorList>
    </citation>
    <scope>NUCLEOTIDE SEQUENCE [LARGE SCALE GENOMIC DNA]</scope>
    <source>
        <strain evidence="7">CGMCC 1.15180</strain>
    </source>
</reference>
<evidence type="ECO:0000313" key="6">
    <source>
        <dbReference type="EMBL" id="MFC6062027.1"/>
    </source>
</evidence>
<dbReference type="InterPro" id="IPR006655">
    <property type="entry name" value="Mopterin_OxRdtase_prok_CS"/>
</dbReference>
<feature type="domain" description="4Fe-4S Mo/W bis-MGD-type" evidence="5">
    <location>
        <begin position="7"/>
        <end position="62"/>
    </location>
</feature>
<evidence type="ECO:0000259" key="5">
    <source>
        <dbReference type="PROSITE" id="PS51669"/>
    </source>
</evidence>
<protein>
    <submittedName>
        <fullName evidence="6">Molybdopterin oxidoreductase family protein</fullName>
    </submittedName>
</protein>
<keyword evidence="1" id="KW-0004">4Fe-4S</keyword>
<dbReference type="SUPFAM" id="SSF50692">
    <property type="entry name" value="ADC-like"/>
    <property type="match status" value="1"/>
</dbReference>
<accession>A0ABW1MFE5</accession>
<evidence type="ECO:0000256" key="3">
    <source>
        <dbReference type="ARBA" id="ARBA00023004"/>
    </source>
</evidence>
<dbReference type="Proteomes" id="UP001596139">
    <property type="component" value="Unassembled WGS sequence"/>
</dbReference>
<dbReference type="EMBL" id="JBHSPX010000002">
    <property type="protein sequence ID" value="MFC6062027.1"/>
    <property type="molecule type" value="Genomic_DNA"/>
</dbReference>
<dbReference type="SMART" id="SM00926">
    <property type="entry name" value="Molybdop_Fe4S4"/>
    <property type="match status" value="1"/>
</dbReference>
<dbReference type="InterPro" id="IPR050123">
    <property type="entry name" value="Prok_molybdopt-oxidoreductase"/>
</dbReference>
<gene>
    <name evidence="6" type="ORF">ACFP4F_05655</name>
</gene>
<evidence type="ECO:0000256" key="4">
    <source>
        <dbReference type="ARBA" id="ARBA00023014"/>
    </source>
</evidence>
<dbReference type="InterPro" id="IPR006657">
    <property type="entry name" value="MoPterin_dinucl-bd_dom"/>
</dbReference>
<organism evidence="6 7">
    <name type="scientific">Streptomyces ochraceiscleroticus</name>
    <dbReference type="NCBI Taxonomy" id="47761"/>
    <lineage>
        <taxon>Bacteria</taxon>
        <taxon>Bacillati</taxon>
        <taxon>Actinomycetota</taxon>
        <taxon>Actinomycetes</taxon>
        <taxon>Kitasatosporales</taxon>
        <taxon>Streptomycetaceae</taxon>
        <taxon>Streptomyces</taxon>
    </lineage>
</organism>
<dbReference type="PROSITE" id="PS51669">
    <property type="entry name" value="4FE4S_MOW_BIS_MGD"/>
    <property type="match status" value="1"/>
</dbReference>
<dbReference type="CDD" id="cd00508">
    <property type="entry name" value="MopB_CT_Fdh-Nap-like"/>
    <property type="match status" value="1"/>
</dbReference>
<keyword evidence="7" id="KW-1185">Reference proteome</keyword>
<keyword evidence="3" id="KW-0408">Iron</keyword>
<evidence type="ECO:0000256" key="2">
    <source>
        <dbReference type="ARBA" id="ARBA00022723"/>
    </source>
</evidence>
<evidence type="ECO:0000256" key="1">
    <source>
        <dbReference type="ARBA" id="ARBA00022485"/>
    </source>
</evidence>
<dbReference type="Pfam" id="PF04879">
    <property type="entry name" value="Molybdop_Fe4S4"/>
    <property type="match status" value="1"/>
</dbReference>
<proteinExistence type="predicted"/>
<dbReference type="RefSeq" id="WP_031054982.1">
    <property type="nucleotide sequence ID" value="NZ_JBHSPX010000002.1"/>
</dbReference>
<dbReference type="Gene3D" id="3.40.228.10">
    <property type="entry name" value="Dimethylsulfoxide Reductase, domain 2"/>
    <property type="match status" value="1"/>
</dbReference>
<evidence type="ECO:0000313" key="7">
    <source>
        <dbReference type="Proteomes" id="UP001596139"/>
    </source>
</evidence>
<dbReference type="InterPro" id="IPR006963">
    <property type="entry name" value="Mopterin_OxRdtase_4Fe-4S_dom"/>
</dbReference>
<dbReference type="Pfam" id="PF01568">
    <property type="entry name" value="Molydop_binding"/>
    <property type="match status" value="1"/>
</dbReference>
<comment type="caution">
    <text evidence="6">The sequence shown here is derived from an EMBL/GenBank/DDBJ whole genome shotgun (WGS) entry which is preliminary data.</text>
</comment>
<keyword evidence="4" id="KW-0411">Iron-sulfur</keyword>
<dbReference type="InterPro" id="IPR006656">
    <property type="entry name" value="Mopterin_OxRdtase"/>
</dbReference>
<dbReference type="Gene3D" id="3.40.50.740">
    <property type="match status" value="1"/>
</dbReference>
<keyword evidence="2" id="KW-0479">Metal-binding</keyword>
<dbReference type="InterPro" id="IPR009010">
    <property type="entry name" value="Asp_de-COase-like_dom_sf"/>
</dbReference>